<dbReference type="EMBL" id="JABEMD010000003">
    <property type="protein sequence ID" value="NNH09832.1"/>
    <property type="molecule type" value="Genomic_DNA"/>
</dbReference>
<keyword evidence="5" id="KW-1185">Reference proteome</keyword>
<dbReference type="Proteomes" id="UP000542973">
    <property type="component" value="Unassembled WGS sequence"/>
</dbReference>
<accession>A0A849B3V1</accession>
<feature type="region of interest" description="Disordered" evidence="1">
    <location>
        <begin position="38"/>
        <end position="61"/>
    </location>
</feature>
<name>A0A849B3V1_9BURK</name>
<sequence length="305" mass="32779">MTAAALADRRGIHWRRGWPRYLPAVLAAAWTLGLQAQPARTPDTTAPSAAAAAPPADAGTAPPVCQAPWFRSGARAQLEADGQMPMSITMTVRHPGPVPGGCAAWLDIHSKSALAAMMGPPVVMDQMHRLTLLGDAGAAHGRISSQHATINAQARYARLFGEASFEGTGLLSYAGHDIREGVTLPGESLHSSANLQINSLHSGEAVTTIRVPRASIHIGERRVGRRQHIDTPLGRRECLPIRYDKQASLGEVHIGDDVERPDPYSMTVTDWYCPSEAFVLRTEIRQGDQQQVIETTAIGMPDSGR</sequence>
<evidence type="ECO:0000313" key="2">
    <source>
        <dbReference type="EMBL" id="NNH09832.1"/>
    </source>
</evidence>
<dbReference type="AlphaFoldDB" id="A0A849B3V1"/>
<organism evidence="2 4">
    <name type="scientific">Cupriavidus gilardii</name>
    <dbReference type="NCBI Taxonomy" id="82541"/>
    <lineage>
        <taxon>Bacteria</taxon>
        <taxon>Pseudomonadati</taxon>
        <taxon>Pseudomonadota</taxon>
        <taxon>Betaproteobacteria</taxon>
        <taxon>Burkholderiales</taxon>
        <taxon>Burkholderiaceae</taxon>
        <taxon>Cupriavidus</taxon>
    </lineage>
</organism>
<gene>
    <name evidence="2" type="ORF">HLB16_02920</name>
    <name evidence="3" type="ORF">NDR89_06930</name>
</gene>
<dbReference type="EMBL" id="CP098735">
    <property type="protein sequence ID" value="USE76990.1"/>
    <property type="molecule type" value="Genomic_DNA"/>
</dbReference>
<reference evidence="2 4" key="1">
    <citation type="submission" date="2020-05" db="EMBL/GenBank/DDBJ databases">
        <title>MicrobeNet Type strains.</title>
        <authorList>
            <person name="Nicholson A.C."/>
        </authorList>
    </citation>
    <scope>NUCLEOTIDE SEQUENCE [LARGE SCALE GENOMIC DNA]</scope>
    <source>
        <strain evidence="2 4">ATCC 700815</strain>
    </source>
</reference>
<evidence type="ECO:0008006" key="6">
    <source>
        <dbReference type="Google" id="ProtNLM"/>
    </source>
</evidence>
<evidence type="ECO:0000313" key="3">
    <source>
        <dbReference type="EMBL" id="USE76990.1"/>
    </source>
</evidence>
<dbReference type="RefSeq" id="WP_144425917.1">
    <property type="nucleotide sequence ID" value="NZ_BAAAEB010000032.1"/>
</dbReference>
<evidence type="ECO:0000256" key="1">
    <source>
        <dbReference type="SAM" id="MobiDB-lite"/>
    </source>
</evidence>
<reference evidence="3" key="2">
    <citation type="submission" date="2022-06" db="EMBL/GenBank/DDBJ databases">
        <title>Complete genome sequence and characterization of Cupriavidus gilardii QJ1 isolated from contaminating cells.</title>
        <authorList>
            <person name="Qi J."/>
        </authorList>
    </citation>
    <scope>NUCLEOTIDE SEQUENCE</scope>
    <source>
        <strain evidence="3">QJ1</strain>
    </source>
</reference>
<evidence type="ECO:0000313" key="4">
    <source>
        <dbReference type="Proteomes" id="UP000542973"/>
    </source>
</evidence>
<protein>
    <recommendedName>
        <fullName evidence="6">DUF3108 domain-containing protein</fullName>
    </recommendedName>
</protein>
<proteinExistence type="predicted"/>
<dbReference type="Proteomes" id="UP001056648">
    <property type="component" value="Chromosome 1"/>
</dbReference>
<evidence type="ECO:0000313" key="5">
    <source>
        <dbReference type="Proteomes" id="UP001056648"/>
    </source>
</evidence>